<evidence type="ECO:0000256" key="4">
    <source>
        <dbReference type="ARBA" id="ARBA00022728"/>
    </source>
</evidence>
<dbReference type="HAMAP" id="MF_03226">
    <property type="entry name" value="YJU2"/>
    <property type="match status" value="1"/>
</dbReference>
<dbReference type="STRING" id="1331196.A0A1B9ILY3"/>
<gene>
    <name evidence="10" type="ORF">L486_05422</name>
</gene>
<proteinExistence type="inferred from homology"/>
<feature type="binding site" evidence="8">
    <location>
        <position position="87"/>
    </location>
    <ligand>
        <name>Zn(2+)</name>
        <dbReference type="ChEBI" id="CHEBI:29105"/>
    </ligand>
</feature>
<comment type="subunit">
    <text evidence="8">Component of the spliceosome. Present in the activated B complex, the catalytically activated B* complex which catalyzes the branching, the catalytic step 1 C complex catalyzing the exon ligation, and the postcatalytic P complex containing the ligated exons (mRNA) and the excised lariat intron.</text>
</comment>
<dbReference type="Pfam" id="PF04502">
    <property type="entry name" value="Saf4_Yju2"/>
    <property type="match status" value="1"/>
</dbReference>
<dbReference type="OrthoDB" id="674963at2759"/>
<comment type="similarity">
    <text evidence="8">Belongs to the CWC16 family. YJU2 subfamily.</text>
</comment>
<keyword evidence="2" id="KW-0507">mRNA processing</keyword>
<evidence type="ECO:0000313" key="11">
    <source>
        <dbReference type="Proteomes" id="UP000092583"/>
    </source>
</evidence>
<feature type="region of interest" description="Disordered" evidence="9">
    <location>
        <begin position="206"/>
        <end position="337"/>
    </location>
</feature>
<dbReference type="InterPro" id="IPR043701">
    <property type="entry name" value="Yju2"/>
</dbReference>
<evidence type="ECO:0000256" key="1">
    <source>
        <dbReference type="ARBA" id="ARBA00004123"/>
    </source>
</evidence>
<evidence type="ECO:0000256" key="6">
    <source>
        <dbReference type="ARBA" id="ARBA00023187"/>
    </source>
</evidence>
<reference evidence="11" key="2">
    <citation type="submission" date="2013-12" db="EMBL/GenBank/DDBJ databases">
        <title>Evolution of pathogenesis and genome organization in the Tremellales.</title>
        <authorList>
            <person name="Cuomo C."/>
            <person name="Litvintseva A."/>
            <person name="Heitman J."/>
            <person name="Chen Y."/>
            <person name="Sun S."/>
            <person name="Springer D."/>
            <person name="Dromer F."/>
            <person name="Young S."/>
            <person name="Zeng Q."/>
            <person name="Chapman S."/>
            <person name="Gujja S."/>
            <person name="Saif S."/>
            <person name="Birren B."/>
        </authorList>
    </citation>
    <scope>NUCLEOTIDE SEQUENCE [LARGE SCALE GENOMIC DNA]</scope>
    <source>
        <strain evidence="11">CBS 10435</strain>
    </source>
</reference>
<dbReference type="PANTHER" id="PTHR12111">
    <property type="entry name" value="SPLICING FACTOR YJU2"/>
    <property type="match status" value="1"/>
</dbReference>
<dbReference type="PANTHER" id="PTHR12111:SF1">
    <property type="entry name" value="SPLICING FACTOR YJU2"/>
    <property type="match status" value="1"/>
</dbReference>
<name>A0A1B9ILY3_9TREE</name>
<keyword evidence="6" id="KW-0508">mRNA splicing</keyword>
<reference evidence="10 11" key="1">
    <citation type="submission" date="2013-07" db="EMBL/GenBank/DDBJ databases">
        <title>The Genome Sequence of Kwoniella mangroviensis CBS10435.</title>
        <authorList>
            <consortium name="The Broad Institute Genome Sequencing Platform"/>
            <person name="Cuomo C."/>
            <person name="Litvintseva A."/>
            <person name="Chen Y."/>
            <person name="Heitman J."/>
            <person name="Sun S."/>
            <person name="Springer D."/>
            <person name="Dromer F."/>
            <person name="Young S.K."/>
            <person name="Zeng Q."/>
            <person name="Gargeya S."/>
            <person name="Fitzgerald M."/>
            <person name="Abouelleil A."/>
            <person name="Alvarado L."/>
            <person name="Berlin A.M."/>
            <person name="Chapman S.B."/>
            <person name="Dewar J."/>
            <person name="Goldberg J."/>
            <person name="Griggs A."/>
            <person name="Gujja S."/>
            <person name="Hansen M."/>
            <person name="Howarth C."/>
            <person name="Imamovic A."/>
            <person name="Larimer J."/>
            <person name="McCowan C."/>
            <person name="Murphy C."/>
            <person name="Pearson M."/>
            <person name="Priest M."/>
            <person name="Roberts A."/>
            <person name="Saif S."/>
            <person name="Shea T."/>
            <person name="Sykes S."/>
            <person name="Wortman J."/>
            <person name="Nusbaum C."/>
            <person name="Birren B."/>
        </authorList>
    </citation>
    <scope>NUCLEOTIDE SEQUENCE [LARGE SCALE GENOMIC DNA]</scope>
    <source>
        <strain evidence="10 11">CBS 10435</strain>
    </source>
</reference>
<dbReference type="AlphaFoldDB" id="A0A1B9ILY3"/>
<keyword evidence="3 8" id="KW-0479">Metal-binding</keyword>
<evidence type="ECO:0000256" key="7">
    <source>
        <dbReference type="ARBA" id="ARBA00023242"/>
    </source>
</evidence>
<evidence type="ECO:0000256" key="5">
    <source>
        <dbReference type="ARBA" id="ARBA00022833"/>
    </source>
</evidence>
<protein>
    <recommendedName>
        <fullName evidence="8">Splicing factor YJU2</fullName>
    </recommendedName>
</protein>
<evidence type="ECO:0000256" key="3">
    <source>
        <dbReference type="ARBA" id="ARBA00022723"/>
    </source>
</evidence>
<comment type="function">
    <text evidence="8">Part of the spliceosome which catalyzes two sequential transesterification reactions, first the excision of the non-coding intron from pre-mRNA and then the ligation of the coding exons to form the mature mRNA. Plays a role in stabilizing the structure of the spliceosome catalytic core and docking of the branch helix into the active site, producing 5'-exon and lariat intron-3'-intermediates.</text>
</comment>
<sequence length="337" mass="37367">MSEHSLDIAYHYTCDLSFPPDFDPSKIKRRKMPKDPQQVIRLMAPFSMRCNRCGEYIYKGKKFNARKETAQGEEYYGIKIFRFYIKCPMCSSEITFKTDPKNADYTCEQGATRNFENWSETDKKATHLPGAEEDDEYDSDGNPLESKIEKDAMADLEKSQEQSKREMEMMDELADLRQRNARLELSNVSSDPNALLEALHAEKISAEEEARKKAEEDEDDALVKQFFSKIPASGADPATSTAKAKHKSPDGEDGNAENSDEEDTALPAALTIKRRPAPGTSAGSNEPSVASILAAKGKVLDGQSNGYGGTSSAAPAQAKRKREGMQKLLGIKKKAKA</sequence>
<dbReference type="InterPro" id="IPR007590">
    <property type="entry name" value="Saf4/Yju2"/>
</dbReference>
<comment type="subcellular location">
    <subcellularLocation>
        <location evidence="1 8">Nucleus</location>
    </subcellularLocation>
</comment>
<feature type="compositionally biased region" description="Acidic residues" evidence="9">
    <location>
        <begin position="251"/>
        <end position="264"/>
    </location>
</feature>
<organism evidence="10 11">
    <name type="scientific">Kwoniella mangroviensis CBS 10435</name>
    <dbReference type="NCBI Taxonomy" id="1331196"/>
    <lineage>
        <taxon>Eukaryota</taxon>
        <taxon>Fungi</taxon>
        <taxon>Dikarya</taxon>
        <taxon>Basidiomycota</taxon>
        <taxon>Agaricomycotina</taxon>
        <taxon>Tremellomycetes</taxon>
        <taxon>Tremellales</taxon>
        <taxon>Cryptococcaceae</taxon>
        <taxon>Kwoniella</taxon>
    </lineage>
</organism>
<accession>A0A1B9ILY3</accession>
<dbReference type="GO" id="GO:0071006">
    <property type="term" value="C:U2-type catalytic step 1 spliceosome"/>
    <property type="evidence" value="ECO:0007669"/>
    <property type="project" value="UniProtKB-UniRule"/>
</dbReference>
<dbReference type="GO" id="GO:0000349">
    <property type="term" value="P:generation of catalytic spliceosome for first transesterification step"/>
    <property type="evidence" value="ECO:0007669"/>
    <property type="project" value="UniProtKB-UniRule"/>
</dbReference>
<evidence type="ECO:0000256" key="9">
    <source>
        <dbReference type="SAM" id="MobiDB-lite"/>
    </source>
</evidence>
<keyword evidence="4 8" id="KW-0747">Spliceosome</keyword>
<keyword evidence="11" id="KW-1185">Reference proteome</keyword>
<feature type="compositionally biased region" description="Basic and acidic residues" evidence="9">
    <location>
        <begin position="146"/>
        <end position="168"/>
    </location>
</feature>
<evidence type="ECO:0000256" key="8">
    <source>
        <dbReference type="HAMAP-Rule" id="MF_03226"/>
    </source>
</evidence>
<feature type="binding site" evidence="8">
    <location>
        <position position="50"/>
    </location>
    <ligand>
        <name>Zn(2+)</name>
        <dbReference type="ChEBI" id="CHEBI:29105"/>
    </ligand>
</feature>
<evidence type="ECO:0000313" key="10">
    <source>
        <dbReference type="EMBL" id="OCF56572.1"/>
    </source>
</evidence>
<dbReference type="GO" id="GO:0046872">
    <property type="term" value="F:metal ion binding"/>
    <property type="evidence" value="ECO:0007669"/>
    <property type="project" value="UniProtKB-KW"/>
</dbReference>
<feature type="binding site" evidence="8">
    <location>
        <position position="90"/>
    </location>
    <ligand>
        <name>Zn(2+)</name>
        <dbReference type="ChEBI" id="CHEBI:29105"/>
    </ligand>
</feature>
<dbReference type="EMBL" id="KI669464">
    <property type="protein sequence ID" value="OCF56572.1"/>
    <property type="molecule type" value="Genomic_DNA"/>
</dbReference>
<dbReference type="Proteomes" id="UP000092583">
    <property type="component" value="Unassembled WGS sequence"/>
</dbReference>
<evidence type="ECO:0000256" key="2">
    <source>
        <dbReference type="ARBA" id="ARBA00022664"/>
    </source>
</evidence>
<feature type="region of interest" description="Disordered" evidence="9">
    <location>
        <begin position="118"/>
        <end position="168"/>
    </location>
</feature>
<feature type="compositionally biased region" description="Basic and acidic residues" evidence="9">
    <location>
        <begin position="206"/>
        <end position="215"/>
    </location>
</feature>
<keyword evidence="5 8" id="KW-0862">Zinc</keyword>
<keyword evidence="7 8" id="KW-0539">Nucleus</keyword>
<feature type="binding site" evidence="8">
    <location>
        <position position="53"/>
    </location>
    <ligand>
        <name>Zn(2+)</name>
        <dbReference type="ChEBI" id="CHEBI:29105"/>
    </ligand>
</feature>